<name>A0A8S5PPH4_9CAUD</name>
<reference evidence="1" key="1">
    <citation type="journal article" date="2021" name="Proc. Natl. Acad. Sci. U.S.A.">
        <title>A Catalog of Tens of Thousands of Viruses from Human Metagenomes Reveals Hidden Associations with Chronic Diseases.</title>
        <authorList>
            <person name="Tisza M.J."/>
            <person name="Buck C.B."/>
        </authorList>
    </citation>
    <scope>NUCLEOTIDE SEQUENCE</scope>
    <source>
        <strain evidence="1">Ct8NQ14</strain>
    </source>
</reference>
<protein>
    <submittedName>
        <fullName evidence="1">Tail component</fullName>
    </submittedName>
</protein>
<evidence type="ECO:0000313" key="1">
    <source>
        <dbReference type="EMBL" id="DAE08100.1"/>
    </source>
</evidence>
<sequence length="107" mass="12459">MELEKVLEGIGIPVKYYEYAGVKPEYIVYNEEAEQPADYGDNDPECHITWWQVHIFTPKTGKFREYKKAAEAALQEAGFTVTDIRTLYETETKTIHVVLSCHEEREE</sequence>
<dbReference type="EMBL" id="BK015464">
    <property type="protein sequence ID" value="DAE08100.1"/>
    <property type="molecule type" value="Genomic_DNA"/>
</dbReference>
<dbReference type="InterPro" id="IPR021508">
    <property type="entry name" value="Gp17-like"/>
</dbReference>
<dbReference type="Pfam" id="PF11367">
    <property type="entry name" value="Tail_completion_gp17"/>
    <property type="match status" value="1"/>
</dbReference>
<organism evidence="1">
    <name type="scientific">Siphoviridae sp. ct8NQ14</name>
    <dbReference type="NCBI Taxonomy" id="2825363"/>
    <lineage>
        <taxon>Viruses</taxon>
        <taxon>Duplodnaviria</taxon>
        <taxon>Heunggongvirae</taxon>
        <taxon>Uroviricota</taxon>
        <taxon>Caudoviricetes</taxon>
    </lineage>
</organism>
<accession>A0A8S5PPH4</accession>
<proteinExistence type="predicted"/>